<dbReference type="CDD" id="cd03443">
    <property type="entry name" value="PaaI_thioesterase"/>
    <property type="match status" value="1"/>
</dbReference>
<evidence type="ECO:0000313" key="4">
    <source>
        <dbReference type="EMBL" id="MFC3144775.1"/>
    </source>
</evidence>
<dbReference type="InterPro" id="IPR029069">
    <property type="entry name" value="HotDog_dom_sf"/>
</dbReference>
<reference evidence="5" key="1">
    <citation type="journal article" date="2019" name="Int. J. Syst. Evol. Microbiol.">
        <title>The Global Catalogue of Microorganisms (GCM) 10K type strain sequencing project: providing services to taxonomists for standard genome sequencing and annotation.</title>
        <authorList>
            <consortium name="The Broad Institute Genomics Platform"/>
            <consortium name="The Broad Institute Genome Sequencing Center for Infectious Disease"/>
            <person name="Wu L."/>
            <person name="Ma J."/>
        </authorList>
    </citation>
    <scope>NUCLEOTIDE SEQUENCE [LARGE SCALE GENOMIC DNA]</scope>
    <source>
        <strain evidence="5">KCTC 52366</strain>
    </source>
</reference>
<evidence type="ECO:0000259" key="3">
    <source>
        <dbReference type="Pfam" id="PF03061"/>
    </source>
</evidence>
<dbReference type="EC" id="3.1.2.-" evidence="4"/>
<keyword evidence="5" id="KW-1185">Reference proteome</keyword>
<accession>A0ABV7GX41</accession>
<dbReference type="SUPFAM" id="SSF54637">
    <property type="entry name" value="Thioesterase/thiol ester dehydrase-isomerase"/>
    <property type="match status" value="1"/>
</dbReference>
<dbReference type="InterPro" id="IPR006683">
    <property type="entry name" value="Thioestr_dom"/>
</dbReference>
<dbReference type="InterPro" id="IPR003736">
    <property type="entry name" value="PAAI_dom"/>
</dbReference>
<sequence length="163" mass="17017">MSAFPAMSPDQLPDLSLVTSMSGLAYMQAVARGEIAGAPIAGTLNFTIDLVEDGRVVFSGTPEFGGLNLMGTVHGGWYGTLLDSCMACAVMTKVPQGRVQTTMEFKVNIIRPLPLGVAVLAEGRVQHVGRSTGIATGELRGEQDGRLYATGSTTCMIMAPPPA</sequence>
<dbReference type="RefSeq" id="WP_275634344.1">
    <property type="nucleotide sequence ID" value="NZ_JARGYD010000009.1"/>
</dbReference>
<comment type="similarity">
    <text evidence="1">Belongs to the thioesterase PaaI family.</text>
</comment>
<comment type="caution">
    <text evidence="4">The sequence shown here is derived from an EMBL/GenBank/DDBJ whole genome shotgun (WGS) entry which is preliminary data.</text>
</comment>
<proteinExistence type="inferred from homology"/>
<dbReference type="PANTHER" id="PTHR21660:SF1">
    <property type="entry name" value="ACYL-COENZYME A THIOESTERASE 13"/>
    <property type="match status" value="1"/>
</dbReference>
<protein>
    <submittedName>
        <fullName evidence="4">PaaI family thioesterase</fullName>
        <ecNumber evidence="4">3.1.2.-</ecNumber>
    </submittedName>
</protein>
<name>A0ABV7GX41_9RHOB</name>
<gene>
    <name evidence="4" type="ORF">ACFOGP_18790</name>
</gene>
<keyword evidence="2 4" id="KW-0378">Hydrolase</keyword>
<dbReference type="NCBIfam" id="TIGR00369">
    <property type="entry name" value="unchar_dom_1"/>
    <property type="match status" value="1"/>
</dbReference>
<dbReference type="Proteomes" id="UP001595632">
    <property type="component" value="Unassembled WGS sequence"/>
</dbReference>
<dbReference type="Pfam" id="PF03061">
    <property type="entry name" value="4HBT"/>
    <property type="match status" value="1"/>
</dbReference>
<evidence type="ECO:0000256" key="1">
    <source>
        <dbReference type="ARBA" id="ARBA00008324"/>
    </source>
</evidence>
<dbReference type="PANTHER" id="PTHR21660">
    <property type="entry name" value="THIOESTERASE SUPERFAMILY MEMBER-RELATED"/>
    <property type="match status" value="1"/>
</dbReference>
<evidence type="ECO:0000313" key="5">
    <source>
        <dbReference type="Proteomes" id="UP001595632"/>
    </source>
</evidence>
<dbReference type="EMBL" id="JBHRTB010000010">
    <property type="protein sequence ID" value="MFC3144775.1"/>
    <property type="molecule type" value="Genomic_DNA"/>
</dbReference>
<organism evidence="4 5">
    <name type="scientific">Psychromarinibacter halotolerans</name>
    <dbReference type="NCBI Taxonomy" id="1775175"/>
    <lineage>
        <taxon>Bacteria</taxon>
        <taxon>Pseudomonadati</taxon>
        <taxon>Pseudomonadota</taxon>
        <taxon>Alphaproteobacteria</taxon>
        <taxon>Rhodobacterales</taxon>
        <taxon>Paracoccaceae</taxon>
        <taxon>Psychromarinibacter</taxon>
    </lineage>
</organism>
<feature type="domain" description="Thioesterase" evidence="3">
    <location>
        <begin position="70"/>
        <end position="145"/>
    </location>
</feature>
<evidence type="ECO:0000256" key="2">
    <source>
        <dbReference type="ARBA" id="ARBA00022801"/>
    </source>
</evidence>
<dbReference type="GO" id="GO:0016787">
    <property type="term" value="F:hydrolase activity"/>
    <property type="evidence" value="ECO:0007669"/>
    <property type="project" value="UniProtKB-KW"/>
</dbReference>
<dbReference type="InterPro" id="IPR039298">
    <property type="entry name" value="ACOT13"/>
</dbReference>
<dbReference type="Gene3D" id="3.10.129.10">
    <property type="entry name" value="Hotdog Thioesterase"/>
    <property type="match status" value="1"/>
</dbReference>